<dbReference type="PROSITE" id="PS50994">
    <property type="entry name" value="INTEGRASE"/>
    <property type="match status" value="1"/>
</dbReference>
<reference evidence="2 3" key="1">
    <citation type="journal article" date="2012" name="Nat. Biotechnol.">
        <title>Draft genome sequence of pigeonpea (Cajanus cajan), an orphan legume crop of resource-poor farmers.</title>
        <authorList>
            <person name="Varshney R.K."/>
            <person name="Chen W."/>
            <person name="Li Y."/>
            <person name="Bharti A.K."/>
            <person name="Saxena R.K."/>
            <person name="Schlueter J.A."/>
            <person name="Donoghue M.T."/>
            <person name="Azam S."/>
            <person name="Fan G."/>
            <person name="Whaley A.M."/>
            <person name="Farmer A.D."/>
            <person name="Sheridan J."/>
            <person name="Iwata A."/>
            <person name="Tuteja R."/>
            <person name="Penmetsa R.V."/>
            <person name="Wu W."/>
            <person name="Upadhyaya H.D."/>
            <person name="Yang S.P."/>
            <person name="Shah T."/>
            <person name="Saxena K.B."/>
            <person name="Michael T."/>
            <person name="McCombie W.R."/>
            <person name="Yang B."/>
            <person name="Zhang G."/>
            <person name="Yang H."/>
            <person name="Wang J."/>
            <person name="Spillane C."/>
            <person name="Cook D.R."/>
            <person name="May G.D."/>
            <person name="Xu X."/>
            <person name="Jackson S.A."/>
        </authorList>
    </citation>
    <scope>NUCLEOTIDE SEQUENCE [LARGE SCALE GENOMIC DNA]</scope>
    <source>
        <strain evidence="3">cv. Asha</strain>
    </source>
</reference>
<dbReference type="PANTHER" id="PTHR48475:SF1">
    <property type="entry name" value="RNASE H TYPE-1 DOMAIN-CONTAINING PROTEIN"/>
    <property type="match status" value="1"/>
</dbReference>
<sequence length="247" mass="28308">MNILGPFPVAKGQLKFLLVGIDYFTKWIEAEALAKIIAANIQRFTWKKIICRYGLPHAITTDNGKQFVDKNFEQFLGQFGINHKVTSVEHPQTNGQVEAANKILLRELRKRLGSAKGEWVDELPGILWAYHCTPQTTTQETPYRLTYGSDAMILVEVGEPSHRRLTFDTTQNSEALRADLDLIDKARECARVQEEACKLRASRRYNSKFKSRSFREGDLVWKQENLQPIGKVHSVSWNVYKMAHIDS</sequence>
<dbReference type="Gramene" id="C.cajan_06919.t">
    <property type="protein sequence ID" value="C.cajan_06919.t.cds1"/>
    <property type="gene ID" value="C.cajan_06919"/>
</dbReference>
<dbReference type="InterPro" id="IPR001584">
    <property type="entry name" value="Integrase_cat-core"/>
</dbReference>
<evidence type="ECO:0000313" key="2">
    <source>
        <dbReference type="EMBL" id="KYP74435.1"/>
    </source>
</evidence>
<dbReference type="AlphaFoldDB" id="A0A151U566"/>
<dbReference type="PANTHER" id="PTHR48475">
    <property type="entry name" value="RIBONUCLEASE H"/>
    <property type="match status" value="1"/>
</dbReference>
<keyword evidence="3" id="KW-1185">Reference proteome</keyword>
<dbReference type="GO" id="GO:0003676">
    <property type="term" value="F:nucleic acid binding"/>
    <property type="evidence" value="ECO:0007669"/>
    <property type="project" value="InterPro"/>
</dbReference>
<proteinExistence type="predicted"/>
<dbReference type="InterPro" id="IPR036397">
    <property type="entry name" value="RNaseH_sf"/>
</dbReference>
<dbReference type="GO" id="GO:0015074">
    <property type="term" value="P:DNA integration"/>
    <property type="evidence" value="ECO:0007669"/>
    <property type="project" value="InterPro"/>
</dbReference>
<dbReference type="SUPFAM" id="SSF53098">
    <property type="entry name" value="Ribonuclease H-like"/>
    <property type="match status" value="1"/>
</dbReference>
<gene>
    <name evidence="2" type="ORF">KK1_007114</name>
</gene>
<dbReference type="Gene3D" id="3.30.420.10">
    <property type="entry name" value="Ribonuclease H-like superfamily/Ribonuclease H"/>
    <property type="match status" value="1"/>
</dbReference>
<protein>
    <submittedName>
        <fullName evidence="2">Pol polyprotein</fullName>
    </submittedName>
</protein>
<feature type="domain" description="Integrase catalytic" evidence="1">
    <location>
        <begin position="1"/>
        <end position="150"/>
    </location>
</feature>
<name>A0A151U566_CAJCA</name>
<dbReference type="EMBL" id="CM003604">
    <property type="protein sequence ID" value="KYP74435.1"/>
    <property type="molecule type" value="Genomic_DNA"/>
</dbReference>
<evidence type="ECO:0000313" key="3">
    <source>
        <dbReference type="Proteomes" id="UP000075243"/>
    </source>
</evidence>
<accession>A0A151U566</accession>
<evidence type="ECO:0000259" key="1">
    <source>
        <dbReference type="PROSITE" id="PS50994"/>
    </source>
</evidence>
<dbReference type="Proteomes" id="UP000075243">
    <property type="component" value="Chromosome 2"/>
</dbReference>
<dbReference type="InterPro" id="IPR012337">
    <property type="entry name" value="RNaseH-like_sf"/>
</dbReference>
<organism evidence="2 3">
    <name type="scientific">Cajanus cajan</name>
    <name type="common">Pigeon pea</name>
    <name type="synonym">Cajanus indicus</name>
    <dbReference type="NCBI Taxonomy" id="3821"/>
    <lineage>
        <taxon>Eukaryota</taxon>
        <taxon>Viridiplantae</taxon>
        <taxon>Streptophyta</taxon>
        <taxon>Embryophyta</taxon>
        <taxon>Tracheophyta</taxon>
        <taxon>Spermatophyta</taxon>
        <taxon>Magnoliopsida</taxon>
        <taxon>eudicotyledons</taxon>
        <taxon>Gunneridae</taxon>
        <taxon>Pentapetalae</taxon>
        <taxon>rosids</taxon>
        <taxon>fabids</taxon>
        <taxon>Fabales</taxon>
        <taxon>Fabaceae</taxon>
        <taxon>Papilionoideae</taxon>
        <taxon>50 kb inversion clade</taxon>
        <taxon>NPAAA clade</taxon>
        <taxon>indigoferoid/millettioid clade</taxon>
        <taxon>Phaseoleae</taxon>
        <taxon>Cajanus</taxon>
    </lineage>
</organism>
<dbReference type="Pfam" id="PF00665">
    <property type="entry name" value="rve"/>
    <property type="match status" value="1"/>
</dbReference>